<protein>
    <submittedName>
        <fullName evidence="1">Uncharacterized protein</fullName>
    </submittedName>
</protein>
<reference evidence="1" key="2">
    <citation type="journal article" date="2015" name="Fish Shellfish Immunol.">
        <title>Early steps in the European eel (Anguilla anguilla)-Vibrio vulnificus interaction in the gills: Role of the RtxA13 toxin.</title>
        <authorList>
            <person name="Callol A."/>
            <person name="Pajuelo D."/>
            <person name="Ebbesson L."/>
            <person name="Teles M."/>
            <person name="MacKenzie S."/>
            <person name="Amaro C."/>
        </authorList>
    </citation>
    <scope>NUCLEOTIDE SEQUENCE</scope>
</reference>
<sequence>MDITTCFCCRSCRNQYGAQCTAPLNFHIGHNGETHAFFYQTKRLTVIL</sequence>
<accession>A0A0E9QWM3</accession>
<reference evidence="1" key="1">
    <citation type="submission" date="2014-11" db="EMBL/GenBank/DDBJ databases">
        <authorList>
            <person name="Amaro Gonzalez C."/>
        </authorList>
    </citation>
    <scope>NUCLEOTIDE SEQUENCE</scope>
</reference>
<organism evidence="1">
    <name type="scientific">Anguilla anguilla</name>
    <name type="common">European freshwater eel</name>
    <name type="synonym">Muraena anguilla</name>
    <dbReference type="NCBI Taxonomy" id="7936"/>
    <lineage>
        <taxon>Eukaryota</taxon>
        <taxon>Metazoa</taxon>
        <taxon>Chordata</taxon>
        <taxon>Craniata</taxon>
        <taxon>Vertebrata</taxon>
        <taxon>Euteleostomi</taxon>
        <taxon>Actinopterygii</taxon>
        <taxon>Neopterygii</taxon>
        <taxon>Teleostei</taxon>
        <taxon>Anguilliformes</taxon>
        <taxon>Anguillidae</taxon>
        <taxon>Anguilla</taxon>
    </lineage>
</organism>
<proteinExistence type="predicted"/>
<evidence type="ECO:0000313" key="1">
    <source>
        <dbReference type="EMBL" id="JAH20513.1"/>
    </source>
</evidence>
<dbReference type="AlphaFoldDB" id="A0A0E9QWM3"/>
<dbReference type="EMBL" id="GBXM01088064">
    <property type="protein sequence ID" value="JAH20513.1"/>
    <property type="molecule type" value="Transcribed_RNA"/>
</dbReference>
<name>A0A0E9QWM3_ANGAN</name>